<dbReference type="EMBL" id="JAHWDQ010000001">
    <property type="protein sequence ID" value="MBW2940572.1"/>
    <property type="molecule type" value="Genomic_DNA"/>
</dbReference>
<dbReference type="RefSeq" id="WP_219042759.1">
    <property type="nucleotide sequence ID" value="NZ_JAHWDQ010000001.1"/>
</dbReference>
<keyword evidence="1" id="KW-0805">Transcription regulation</keyword>
<keyword evidence="3" id="KW-0804">Transcription</keyword>
<protein>
    <submittedName>
        <fullName evidence="4">BlaI/MecI/CopY family transcriptional regulator</fullName>
    </submittedName>
</protein>
<dbReference type="Proteomes" id="UP001166291">
    <property type="component" value="Unassembled WGS sequence"/>
</dbReference>
<dbReference type="Pfam" id="PF03965">
    <property type="entry name" value="Penicillinase_R"/>
    <property type="match status" value="1"/>
</dbReference>
<evidence type="ECO:0000256" key="2">
    <source>
        <dbReference type="ARBA" id="ARBA00023125"/>
    </source>
</evidence>
<name>A0ABS6VQH8_9GAMM</name>
<keyword evidence="2" id="KW-0238">DNA-binding</keyword>
<accession>A0ABS6VQH8</accession>
<evidence type="ECO:0000313" key="4">
    <source>
        <dbReference type="EMBL" id="MBW2940572.1"/>
    </source>
</evidence>
<evidence type="ECO:0000313" key="5">
    <source>
        <dbReference type="Proteomes" id="UP001166291"/>
    </source>
</evidence>
<evidence type="ECO:0000256" key="3">
    <source>
        <dbReference type="ARBA" id="ARBA00023163"/>
    </source>
</evidence>
<keyword evidence="5" id="KW-1185">Reference proteome</keyword>
<organism evidence="4 5">
    <name type="scientific">Zhongshania aquimaris</name>
    <dbReference type="NCBI Taxonomy" id="2857107"/>
    <lineage>
        <taxon>Bacteria</taxon>
        <taxon>Pseudomonadati</taxon>
        <taxon>Pseudomonadota</taxon>
        <taxon>Gammaproteobacteria</taxon>
        <taxon>Cellvibrionales</taxon>
        <taxon>Spongiibacteraceae</taxon>
        <taxon>Zhongshania</taxon>
    </lineage>
</organism>
<sequence length="122" mass="13653">MAEKLSRRERQIMDALYEQGRISARDVQDAIPEAPGYSAVRALLARLVEKGDVVSIQEGQRLLYQPAKPLQQARGSALKRLVSTFFGGSGFNAATALLEQEELKPDELETLQRLIDQARKRD</sequence>
<gene>
    <name evidence="4" type="ORF">KXJ70_07295</name>
</gene>
<evidence type="ECO:0000256" key="1">
    <source>
        <dbReference type="ARBA" id="ARBA00023015"/>
    </source>
</evidence>
<proteinExistence type="predicted"/>
<dbReference type="PIRSF" id="PIRSF019455">
    <property type="entry name" value="CopR_AtkY"/>
    <property type="match status" value="1"/>
</dbReference>
<reference evidence="4" key="1">
    <citation type="submission" date="2021-07" db="EMBL/GenBank/DDBJ databases">
        <title>Zhongshania sp. CAU 1632 isolated from seawater.</title>
        <authorList>
            <person name="Kim W."/>
        </authorList>
    </citation>
    <scope>NUCLEOTIDE SEQUENCE</scope>
    <source>
        <strain evidence="4">CAU 1632</strain>
    </source>
</reference>
<comment type="caution">
    <text evidence="4">The sequence shown here is derived from an EMBL/GenBank/DDBJ whole genome shotgun (WGS) entry which is preliminary data.</text>
</comment>
<dbReference type="InterPro" id="IPR005650">
    <property type="entry name" value="BlaI_family"/>
</dbReference>